<proteinExistence type="predicted"/>
<sequence>MKAQGKVVWSKVVLSMLGIALGAALQGWGIVEFWGMITIMMIPNVVLMAMQVYTQRYKQDIAR</sequence>
<evidence type="ECO:0000313" key="2">
    <source>
        <dbReference type="EMBL" id="UXH38399.1"/>
    </source>
</evidence>
<keyword evidence="1" id="KW-0472">Membrane</keyword>
<protein>
    <submittedName>
        <fullName evidence="2">Uncharacterized protein</fullName>
    </submittedName>
</protein>
<keyword evidence="3" id="KW-1185">Reference proteome</keyword>
<dbReference type="RefSeq" id="WP_261743725.1">
    <property type="nucleotide sequence ID" value="NZ_CP104557.1"/>
</dbReference>
<dbReference type="EMBL" id="CP104557">
    <property type="protein sequence ID" value="UXH38399.1"/>
    <property type="molecule type" value="Genomic_DNA"/>
</dbReference>
<evidence type="ECO:0000313" key="3">
    <source>
        <dbReference type="Proteomes" id="UP001064504"/>
    </source>
</evidence>
<accession>A0ABY6AI90</accession>
<reference evidence="2" key="1">
    <citation type="submission" date="2022-09" db="EMBL/GenBank/DDBJ databases">
        <title>Complete genome sequence of Pseudomonas promysalinigenes strain RL-WG26, a newly isolated PGPR with the potential for plant salinity stress alleviation.</title>
        <authorList>
            <person name="Ren L."/>
            <person name="Wang G."/>
            <person name="Hu H."/>
        </authorList>
    </citation>
    <scope>NUCLEOTIDE SEQUENCE</scope>
    <source>
        <strain evidence="2">RL-WG26</strain>
    </source>
</reference>
<keyword evidence="1" id="KW-0812">Transmembrane</keyword>
<organism evidence="2 3">
    <name type="scientific">Pseudomonas promysalinigenes</name>
    <dbReference type="NCBI Taxonomy" id="485898"/>
    <lineage>
        <taxon>Bacteria</taxon>
        <taxon>Pseudomonadati</taxon>
        <taxon>Pseudomonadota</taxon>
        <taxon>Gammaproteobacteria</taxon>
        <taxon>Pseudomonadales</taxon>
        <taxon>Pseudomonadaceae</taxon>
        <taxon>Pseudomonas</taxon>
    </lineage>
</organism>
<feature type="transmembrane region" description="Helical" evidence="1">
    <location>
        <begin position="7"/>
        <end position="27"/>
    </location>
</feature>
<evidence type="ECO:0000256" key="1">
    <source>
        <dbReference type="SAM" id="Phobius"/>
    </source>
</evidence>
<dbReference type="Proteomes" id="UP001064504">
    <property type="component" value="Chromosome"/>
</dbReference>
<gene>
    <name evidence="2" type="ORF">N5C08_15590</name>
</gene>
<feature type="transmembrane region" description="Helical" evidence="1">
    <location>
        <begin position="33"/>
        <end position="53"/>
    </location>
</feature>
<name>A0ABY6AI90_9PSED</name>
<keyword evidence="1" id="KW-1133">Transmembrane helix</keyword>